<sequence>MMSCEQHDYIEIACLYQYPIRLTLTSGAEIAGIALDTQRNDNREECIKLRVDDAERLVVLASVARMEAGIDNPHFRTVEFD</sequence>
<proteinExistence type="predicted"/>
<dbReference type="Gene3D" id="2.30.30.400">
    <property type="entry name" value="Rof-like"/>
    <property type="match status" value="1"/>
</dbReference>
<dbReference type="EMBL" id="BAABCX010000003">
    <property type="protein sequence ID" value="GAA3544901.1"/>
    <property type="molecule type" value="Genomic_DNA"/>
</dbReference>
<dbReference type="SUPFAM" id="SSF101744">
    <property type="entry name" value="Rof/RNase P subunit-like"/>
    <property type="match status" value="1"/>
</dbReference>
<gene>
    <name evidence="1" type="ORF">GCM10022394_26160</name>
</gene>
<comment type="caution">
    <text evidence="1">The sequence shown here is derived from an EMBL/GenBank/DDBJ whole genome shotgun (WGS) entry which is preliminary data.</text>
</comment>
<keyword evidence="2" id="KW-1185">Reference proteome</keyword>
<dbReference type="Pfam" id="PF07073">
    <property type="entry name" value="ROF"/>
    <property type="match status" value="1"/>
</dbReference>
<organism evidence="1 2">
    <name type="scientific">Zobellella aerophila</name>
    <dbReference type="NCBI Taxonomy" id="870480"/>
    <lineage>
        <taxon>Bacteria</taxon>
        <taxon>Pseudomonadati</taxon>
        <taxon>Pseudomonadota</taxon>
        <taxon>Gammaproteobacteria</taxon>
        <taxon>Aeromonadales</taxon>
        <taxon>Aeromonadaceae</taxon>
        <taxon>Zobellella</taxon>
    </lineage>
</organism>
<dbReference type="InterPro" id="IPR038626">
    <property type="entry name" value="Rof-like_sf"/>
</dbReference>
<dbReference type="InterPro" id="IPR023534">
    <property type="entry name" value="Rof/RNase_P-like"/>
</dbReference>
<dbReference type="RefSeq" id="WP_344958728.1">
    <property type="nucleotide sequence ID" value="NZ_BAABCX010000003.1"/>
</dbReference>
<accession>A0ABP6W2K3</accession>
<dbReference type="InterPro" id="IPR009778">
    <property type="entry name" value="ROF"/>
</dbReference>
<evidence type="ECO:0000313" key="1">
    <source>
        <dbReference type="EMBL" id="GAA3544901.1"/>
    </source>
</evidence>
<evidence type="ECO:0000313" key="2">
    <source>
        <dbReference type="Proteomes" id="UP001500795"/>
    </source>
</evidence>
<reference evidence="2" key="1">
    <citation type="journal article" date="2019" name="Int. J. Syst. Evol. Microbiol.">
        <title>The Global Catalogue of Microorganisms (GCM) 10K type strain sequencing project: providing services to taxonomists for standard genome sequencing and annotation.</title>
        <authorList>
            <consortium name="The Broad Institute Genomics Platform"/>
            <consortium name="The Broad Institute Genome Sequencing Center for Infectious Disease"/>
            <person name="Wu L."/>
            <person name="Ma J."/>
        </authorList>
    </citation>
    <scope>NUCLEOTIDE SEQUENCE [LARGE SCALE GENOMIC DNA]</scope>
    <source>
        <strain evidence="2">JCM 17110</strain>
    </source>
</reference>
<name>A0ABP6W2K3_9GAMM</name>
<dbReference type="Proteomes" id="UP001500795">
    <property type="component" value="Unassembled WGS sequence"/>
</dbReference>
<protein>
    <submittedName>
        <fullName evidence="1">Rho-binding antiterminator</fullName>
    </submittedName>
</protein>